<gene>
    <name evidence="1" type="ORF">METZ01_LOCUS227978</name>
</gene>
<dbReference type="InterPro" id="IPR006311">
    <property type="entry name" value="TAT_signal"/>
</dbReference>
<name>A0A382GK39_9ZZZZ</name>
<dbReference type="NCBIfam" id="TIGR01409">
    <property type="entry name" value="TAT_signal_seq"/>
    <property type="match status" value="1"/>
</dbReference>
<dbReference type="AlphaFoldDB" id="A0A382GK39"/>
<evidence type="ECO:0000313" key="1">
    <source>
        <dbReference type="EMBL" id="SVB75124.1"/>
    </source>
</evidence>
<accession>A0A382GK39</accession>
<reference evidence="1" key="1">
    <citation type="submission" date="2018-05" db="EMBL/GenBank/DDBJ databases">
        <authorList>
            <person name="Lanie J.A."/>
            <person name="Ng W.-L."/>
            <person name="Kazmierczak K.M."/>
            <person name="Andrzejewski T.M."/>
            <person name="Davidsen T.M."/>
            <person name="Wayne K.J."/>
            <person name="Tettelin H."/>
            <person name="Glass J.I."/>
            <person name="Rusch D."/>
            <person name="Podicherti R."/>
            <person name="Tsui H.-C.T."/>
            <person name="Winkler M.E."/>
        </authorList>
    </citation>
    <scope>NUCLEOTIDE SEQUENCE</scope>
</reference>
<sequence length="43" mass="4584">MKSRSHEELESTLEGVGPSRRSFLKRLLMGAGAAILAALPDST</sequence>
<proteinExistence type="predicted"/>
<dbReference type="EMBL" id="UINC01055812">
    <property type="protein sequence ID" value="SVB75124.1"/>
    <property type="molecule type" value="Genomic_DNA"/>
</dbReference>
<organism evidence="1">
    <name type="scientific">marine metagenome</name>
    <dbReference type="NCBI Taxonomy" id="408172"/>
    <lineage>
        <taxon>unclassified sequences</taxon>
        <taxon>metagenomes</taxon>
        <taxon>ecological metagenomes</taxon>
    </lineage>
</organism>
<dbReference type="PROSITE" id="PS51318">
    <property type="entry name" value="TAT"/>
    <property type="match status" value="1"/>
</dbReference>
<dbReference type="InterPro" id="IPR019546">
    <property type="entry name" value="TAT_signal_bac_arc"/>
</dbReference>
<protein>
    <submittedName>
        <fullName evidence="1">Uncharacterized protein</fullName>
    </submittedName>
</protein>
<feature type="non-terminal residue" evidence="1">
    <location>
        <position position="43"/>
    </location>
</feature>